<evidence type="ECO:0000313" key="2">
    <source>
        <dbReference type="Proteomes" id="UP000653231"/>
    </source>
</evidence>
<organism evidence="1 2">
    <name type="scientific">Microbispora bryophytorum subsp. camponoti</name>
    <dbReference type="NCBI Taxonomy" id="1677852"/>
    <lineage>
        <taxon>Bacteria</taxon>
        <taxon>Bacillati</taxon>
        <taxon>Actinomycetota</taxon>
        <taxon>Actinomycetes</taxon>
        <taxon>Streptosporangiales</taxon>
        <taxon>Streptosporangiaceae</taxon>
        <taxon>Microbispora</taxon>
    </lineage>
</organism>
<proteinExistence type="predicted"/>
<keyword evidence="2" id="KW-1185">Reference proteome</keyword>
<dbReference type="Proteomes" id="UP000653231">
    <property type="component" value="Unassembled WGS sequence"/>
</dbReference>
<protein>
    <submittedName>
        <fullName evidence="1">Uncharacterized protein</fullName>
    </submittedName>
</protein>
<gene>
    <name evidence="1" type="ORF">IEQ31_09445</name>
</gene>
<dbReference type="EMBL" id="JACXRZ010000005">
    <property type="protein sequence ID" value="MBD3143403.1"/>
    <property type="molecule type" value="Genomic_DNA"/>
</dbReference>
<comment type="caution">
    <text evidence="1">The sequence shown here is derived from an EMBL/GenBank/DDBJ whole genome shotgun (WGS) entry which is preliminary data.</text>
</comment>
<accession>A0ABR8KXE2</accession>
<name>A0ABR8KXE2_9ACTN</name>
<reference evidence="1 2" key="1">
    <citation type="submission" date="2020-09" db="EMBL/GenBank/DDBJ databases">
        <title>Actinomycete isolated from the Camponotus japonicus Mayr.</title>
        <authorList>
            <person name="Gong X."/>
        </authorList>
    </citation>
    <scope>NUCLEOTIDE SEQUENCE [LARGE SCALE GENOMIC DNA]</scope>
    <source>
        <strain evidence="1 2">2C-HV3</strain>
    </source>
</reference>
<sequence length="52" mass="5739">MSEGWVQVWLPMSCPSSWIRRVSSGRLATFLPSRKKVAFALCFFSVSSSAGV</sequence>
<evidence type="ECO:0000313" key="1">
    <source>
        <dbReference type="EMBL" id="MBD3143403.1"/>
    </source>
</evidence>